<sequence length="344" mass="39318">MSLIPKIQYLFRTLQVPLPKQYLKNMQHTINTFIWEGEKARVAAGTLQQAVHRGELGLPNLTAYCRAAYLHNISQINLPANASQWVAIESHWVPRRDLRALIWQEKCPRHTQDKLLPSTQTLLQIWHKIRDKLVAKQTLPMATPLQTIGLDIPTFPWETWAKGGIHHIYQVIDRGRLKPLPAIQEEYTLPSKVIFSYMQLKSYVSSKLGAEDESKDGINMTKFEKHCVGIKKLGKTLSWGYQELITTQTQTLDKIKQAWHQELGQTFPDDTWGRAYLAHQGLTGHPETHQDNSLPHHYISKPDDIQIVEKNNAPHSSGRNKTGRTKLGVRTHGSGTIWGTHTYI</sequence>
<dbReference type="AlphaFoldDB" id="A0AAD1S9S3"/>
<protein>
    <submittedName>
        <fullName evidence="2">Uncharacterized protein</fullName>
    </submittedName>
</protein>
<evidence type="ECO:0000256" key="1">
    <source>
        <dbReference type="SAM" id="MobiDB-lite"/>
    </source>
</evidence>
<dbReference type="EMBL" id="OW240916">
    <property type="protein sequence ID" value="CAH2294029.1"/>
    <property type="molecule type" value="Genomic_DNA"/>
</dbReference>
<dbReference type="PANTHER" id="PTHR31635:SF196">
    <property type="entry name" value="REVERSE TRANSCRIPTASE DOMAIN-CONTAINING PROTEIN-RELATED"/>
    <property type="match status" value="1"/>
</dbReference>
<accession>A0AAD1S9S3</accession>
<feature type="region of interest" description="Disordered" evidence="1">
    <location>
        <begin position="310"/>
        <end position="331"/>
    </location>
</feature>
<proteinExistence type="predicted"/>
<reference evidence="2" key="1">
    <citation type="submission" date="2022-03" db="EMBL/GenBank/DDBJ databases">
        <authorList>
            <person name="Alioto T."/>
            <person name="Alioto T."/>
            <person name="Gomez Garrido J."/>
        </authorList>
    </citation>
    <scope>NUCLEOTIDE SEQUENCE</scope>
</reference>
<evidence type="ECO:0000313" key="3">
    <source>
        <dbReference type="Proteomes" id="UP001295444"/>
    </source>
</evidence>
<gene>
    <name evidence="2" type="ORF">PECUL_23A020271</name>
</gene>
<keyword evidence="3" id="KW-1185">Reference proteome</keyword>
<organism evidence="2 3">
    <name type="scientific">Pelobates cultripes</name>
    <name type="common">Western spadefoot toad</name>
    <dbReference type="NCBI Taxonomy" id="61616"/>
    <lineage>
        <taxon>Eukaryota</taxon>
        <taxon>Metazoa</taxon>
        <taxon>Chordata</taxon>
        <taxon>Craniata</taxon>
        <taxon>Vertebrata</taxon>
        <taxon>Euteleostomi</taxon>
        <taxon>Amphibia</taxon>
        <taxon>Batrachia</taxon>
        <taxon>Anura</taxon>
        <taxon>Pelobatoidea</taxon>
        <taxon>Pelobatidae</taxon>
        <taxon>Pelobates</taxon>
    </lineage>
</organism>
<dbReference type="PANTHER" id="PTHR31635">
    <property type="entry name" value="REVERSE TRANSCRIPTASE DOMAIN-CONTAINING PROTEIN-RELATED"/>
    <property type="match status" value="1"/>
</dbReference>
<dbReference type="Proteomes" id="UP001295444">
    <property type="component" value="Chromosome 05"/>
</dbReference>
<evidence type="ECO:0000313" key="2">
    <source>
        <dbReference type="EMBL" id="CAH2294029.1"/>
    </source>
</evidence>
<name>A0AAD1S9S3_PELCU</name>